<dbReference type="RefSeq" id="WP_342810780.1">
    <property type="nucleotide sequence ID" value="NZ_JAOPJZ010000047.1"/>
</dbReference>
<dbReference type="Gene3D" id="3.60.20.10">
    <property type="entry name" value="Glutamine Phosphoribosylpyrophosphate, subunit 1, domain 1"/>
    <property type="match status" value="1"/>
</dbReference>
<dbReference type="GO" id="GO:0006529">
    <property type="term" value="P:asparagine biosynthetic process"/>
    <property type="evidence" value="ECO:0007669"/>
    <property type="project" value="InterPro"/>
</dbReference>
<sequence>MVGLTGRTGTPVEAPQSANTSFETSLEQLLHTERLSTTVLYDGTGHEETHRHQIGYTGYPSYPIKRIETEGYLICFEGKLYDVPEESLADELQSIASVLFEDDRGTTEIRNSSVDGSLEIFREWLLDVDGSFLCAIFEKESGELVLFNDVLGRLPTYYYADSERILFSRELRYLLESVPPEFDRLGAAQCLLFGYSLGTRTLIDGVERLRPGTLIRIGADPLELEIIDAHIFSFDDPKHTTRSRSQNARELATRFVSACDRRAGSFETDLISLSGGLDSRSVLAGYHAAGRQIKAATMESTEYVPISDVELAEELADAFDVEWQSYDVGHPSGADLDTLIKTKNGQIGLMTSFVLTFLRQLEANHGGSMAYITGDGGDKALPDLTPSRSVDRADLSDYIIDENSILDIDQVSRITGVSTAAIRQSVREHVRTYPETSADGIYIHFLLYERAANFLFEGEDRNRLFFWSETPFYSLPFFRYAMNCPPEQKARYKLYRSFLEALSPTAANCTHALYGAPVSSYRHAAGALADDILSRYPSVLETLKPIIKSVNDLDTETTLDPATLECIREQIDRIDTLDAEFDTDELHQFLDTADDREKYAVYRIFALTSVVDDLTSTEQNEPSILERRSDTIFA</sequence>
<evidence type="ECO:0000256" key="1">
    <source>
        <dbReference type="SAM" id="MobiDB-lite"/>
    </source>
</evidence>
<evidence type="ECO:0000259" key="2">
    <source>
        <dbReference type="Pfam" id="PF00733"/>
    </source>
</evidence>
<dbReference type="InterPro" id="IPR001962">
    <property type="entry name" value="Asn_synthase"/>
</dbReference>
<feature type="domain" description="Asparagine synthetase" evidence="2">
    <location>
        <begin position="254"/>
        <end position="379"/>
    </location>
</feature>
<dbReference type="InterPro" id="IPR014729">
    <property type="entry name" value="Rossmann-like_a/b/a_fold"/>
</dbReference>
<dbReference type="Proteomes" id="UP001321047">
    <property type="component" value="Unassembled WGS sequence"/>
</dbReference>
<dbReference type="EMBL" id="JAOPJZ010000047">
    <property type="protein sequence ID" value="MCU4754482.1"/>
    <property type="molecule type" value="Genomic_DNA"/>
</dbReference>
<reference evidence="4 5" key="1">
    <citation type="submission" date="2022-09" db="EMBL/GenBank/DDBJ databases">
        <title>Enrichment on poylsaccharides allowed isolation of novel metabolic and taxonomic groups of Haloarchaea.</title>
        <authorList>
            <person name="Sorokin D.Y."/>
            <person name="Elcheninov A.G."/>
            <person name="Khizhniak T.V."/>
            <person name="Kolganova T.V."/>
            <person name="Kublanov I.V."/>
        </authorList>
    </citation>
    <scope>NUCLEOTIDE SEQUENCE [LARGE SCALE GENOMIC DNA]</scope>
    <source>
        <strain evidence="4 5">AArc-curdl1</strain>
    </source>
</reference>
<name>A0AAP3E913_9EURY</name>
<feature type="domain" description="Glutamine amidotransferase type-2" evidence="3">
    <location>
        <begin position="63"/>
        <end position="175"/>
    </location>
</feature>
<keyword evidence="5" id="KW-1185">Reference proteome</keyword>
<dbReference type="GO" id="GO:0004066">
    <property type="term" value="F:asparagine synthase (glutamine-hydrolyzing) activity"/>
    <property type="evidence" value="ECO:0007669"/>
    <property type="project" value="InterPro"/>
</dbReference>
<dbReference type="InterPro" id="IPR017932">
    <property type="entry name" value="GATase_2_dom"/>
</dbReference>
<dbReference type="InterPro" id="IPR029055">
    <property type="entry name" value="Ntn_hydrolases_N"/>
</dbReference>
<comment type="caution">
    <text evidence="4">The sequence shown here is derived from an EMBL/GenBank/DDBJ whole genome shotgun (WGS) entry which is preliminary data.</text>
</comment>
<feature type="region of interest" description="Disordered" evidence="1">
    <location>
        <begin position="1"/>
        <end position="21"/>
    </location>
</feature>
<dbReference type="SUPFAM" id="SSF52402">
    <property type="entry name" value="Adenine nucleotide alpha hydrolases-like"/>
    <property type="match status" value="1"/>
</dbReference>
<proteinExistence type="predicted"/>
<dbReference type="InterPro" id="IPR051786">
    <property type="entry name" value="ASN_synthetase/amidase"/>
</dbReference>
<dbReference type="PANTHER" id="PTHR43284">
    <property type="entry name" value="ASPARAGINE SYNTHETASE (GLUTAMINE-HYDROLYZING)"/>
    <property type="match status" value="1"/>
</dbReference>
<dbReference type="AlphaFoldDB" id="A0AAP3E913"/>
<protein>
    <submittedName>
        <fullName evidence="4">Asparagine synthase-related protein</fullName>
    </submittedName>
</protein>
<dbReference type="PANTHER" id="PTHR43284:SF1">
    <property type="entry name" value="ASPARAGINE SYNTHETASE"/>
    <property type="match status" value="1"/>
</dbReference>
<dbReference type="Pfam" id="PF00733">
    <property type="entry name" value="Asn_synthase"/>
    <property type="match status" value="1"/>
</dbReference>
<evidence type="ECO:0000259" key="3">
    <source>
        <dbReference type="Pfam" id="PF13537"/>
    </source>
</evidence>
<organism evidence="4 5">
    <name type="scientific">Natronosalvus hydrolyticus</name>
    <dbReference type="NCBI Taxonomy" id="2979988"/>
    <lineage>
        <taxon>Archaea</taxon>
        <taxon>Methanobacteriati</taxon>
        <taxon>Methanobacteriota</taxon>
        <taxon>Stenosarchaea group</taxon>
        <taxon>Halobacteria</taxon>
        <taxon>Halobacteriales</taxon>
        <taxon>Natrialbaceae</taxon>
        <taxon>Natronosalvus</taxon>
    </lineage>
</organism>
<evidence type="ECO:0000313" key="5">
    <source>
        <dbReference type="Proteomes" id="UP001321047"/>
    </source>
</evidence>
<gene>
    <name evidence="4" type="ORF">OB919_21355</name>
</gene>
<accession>A0AAP3E913</accession>
<dbReference type="Gene3D" id="3.40.50.620">
    <property type="entry name" value="HUPs"/>
    <property type="match status" value="1"/>
</dbReference>
<dbReference type="SUPFAM" id="SSF56235">
    <property type="entry name" value="N-terminal nucleophile aminohydrolases (Ntn hydrolases)"/>
    <property type="match status" value="1"/>
</dbReference>
<evidence type="ECO:0000313" key="4">
    <source>
        <dbReference type="EMBL" id="MCU4754482.1"/>
    </source>
</evidence>
<dbReference type="Pfam" id="PF13537">
    <property type="entry name" value="GATase_7"/>
    <property type="match status" value="1"/>
</dbReference>